<sequence>MHTYIALFRGINVGGKNSLLMKDLASIFEILGASNVRTYIQSGNVVFQSVSKDISSFSKRLGIEIRERCGFKPHVLVIELSEIETAITNNPFPEAESEPSSLHLGFLAFAPENPDLKKLESLKKDSERFCLIGSIFYLHAPEGIGRSKLAASSEKLIGVPMTDRNWNTVCKLKEMATLIALPPNNSNAADV</sequence>
<name>A0A2T1ET25_9CYAN</name>
<evidence type="ECO:0008006" key="3">
    <source>
        <dbReference type="Google" id="ProtNLM"/>
    </source>
</evidence>
<reference evidence="2" key="1">
    <citation type="submission" date="2018-02" db="EMBL/GenBank/DDBJ databases">
        <authorList>
            <person name="Moore K."/>
            <person name="Momper L."/>
        </authorList>
    </citation>
    <scope>NUCLEOTIDE SEQUENCE [LARGE SCALE GENOMIC DNA]</scope>
    <source>
        <strain evidence="2">ULC18</strain>
    </source>
</reference>
<gene>
    <name evidence="1" type="ORF">C7B82_00040</name>
</gene>
<dbReference type="PANTHER" id="PTHR36439:SF1">
    <property type="entry name" value="DUF1697 DOMAIN-CONTAINING PROTEIN"/>
    <property type="match status" value="1"/>
</dbReference>
<dbReference type="RefSeq" id="WP_106254295.1">
    <property type="nucleotide sequence ID" value="NZ_CAWNSW010000057.1"/>
</dbReference>
<reference evidence="1 2" key="2">
    <citation type="submission" date="2018-03" db="EMBL/GenBank/DDBJ databases">
        <title>The ancient ancestry and fast evolution of plastids.</title>
        <authorList>
            <person name="Moore K.R."/>
            <person name="Magnabosco C."/>
            <person name="Momper L."/>
            <person name="Gold D.A."/>
            <person name="Bosak T."/>
            <person name="Fournier G.P."/>
        </authorList>
    </citation>
    <scope>NUCLEOTIDE SEQUENCE [LARGE SCALE GENOMIC DNA]</scope>
    <source>
        <strain evidence="1 2">ULC18</strain>
    </source>
</reference>
<dbReference type="PANTHER" id="PTHR36439">
    <property type="entry name" value="BLL4334 PROTEIN"/>
    <property type="match status" value="1"/>
</dbReference>
<evidence type="ECO:0000313" key="1">
    <source>
        <dbReference type="EMBL" id="PSB35861.1"/>
    </source>
</evidence>
<protein>
    <recommendedName>
        <fullName evidence="3">DUF1697 domain-containing protein</fullName>
    </recommendedName>
</protein>
<keyword evidence="2" id="KW-1185">Reference proteome</keyword>
<dbReference type="Pfam" id="PF08002">
    <property type="entry name" value="DUF1697"/>
    <property type="match status" value="1"/>
</dbReference>
<proteinExistence type="predicted"/>
<accession>A0A2T1ET25</accession>
<dbReference type="AlphaFoldDB" id="A0A2T1ET25"/>
<dbReference type="PIRSF" id="PIRSF008502">
    <property type="entry name" value="UCP008502"/>
    <property type="match status" value="1"/>
</dbReference>
<evidence type="ECO:0000313" key="2">
    <source>
        <dbReference type="Proteomes" id="UP000239576"/>
    </source>
</evidence>
<dbReference type="Gene3D" id="3.30.70.1280">
    <property type="entry name" value="SP0830-like domains"/>
    <property type="match status" value="1"/>
</dbReference>
<comment type="caution">
    <text evidence="1">The sequence shown here is derived from an EMBL/GenBank/DDBJ whole genome shotgun (WGS) entry which is preliminary data.</text>
</comment>
<dbReference type="Proteomes" id="UP000239576">
    <property type="component" value="Unassembled WGS sequence"/>
</dbReference>
<organism evidence="1 2">
    <name type="scientific">Stenomitos frigidus ULC18</name>
    <dbReference type="NCBI Taxonomy" id="2107698"/>
    <lineage>
        <taxon>Bacteria</taxon>
        <taxon>Bacillati</taxon>
        <taxon>Cyanobacteriota</taxon>
        <taxon>Cyanophyceae</taxon>
        <taxon>Leptolyngbyales</taxon>
        <taxon>Leptolyngbyaceae</taxon>
        <taxon>Stenomitos</taxon>
    </lineage>
</organism>
<dbReference type="InterPro" id="IPR012545">
    <property type="entry name" value="DUF1697"/>
</dbReference>
<dbReference type="EMBL" id="PVWK01000001">
    <property type="protein sequence ID" value="PSB35861.1"/>
    <property type="molecule type" value="Genomic_DNA"/>
</dbReference>
<dbReference type="OrthoDB" id="9806494at2"/>
<dbReference type="SUPFAM" id="SSF160379">
    <property type="entry name" value="SP0830-like"/>
    <property type="match status" value="1"/>
</dbReference>